<reference evidence="3" key="2">
    <citation type="submission" date="2025-08" db="UniProtKB">
        <authorList>
            <consortium name="RefSeq"/>
        </authorList>
    </citation>
    <scope>IDENTIFICATION</scope>
</reference>
<reference evidence="2" key="1">
    <citation type="submission" date="2025-05" db="UniProtKB">
        <authorList>
            <consortium name="RefSeq"/>
        </authorList>
    </citation>
    <scope>NUCLEOTIDE SEQUENCE [LARGE SCALE GENOMIC DNA]</scope>
</reference>
<keyword evidence="2" id="KW-1185">Reference proteome</keyword>
<evidence type="ECO:0000256" key="1">
    <source>
        <dbReference type="SAM" id="SignalP"/>
    </source>
</evidence>
<dbReference type="Proteomes" id="UP001652625">
    <property type="component" value="Chromosome 02"/>
</dbReference>
<evidence type="ECO:0000313" key="2">
    <source>
        <dbReference type="Proteomes" id="UP001652625"/>
    </source>
</evidence>
<dbReference type="RefSeq" id="XP_065647890.1">
    <property type="nucleotide sequence ID" value="XM_065791818.1"/>
</dbReference>
<dbReference type="GeneID" id="101235313"/>
<feature type="signal peptide" evidence="1">
    <location>
        <begin position="1"/>
        <end position="16"/>
    </location>
</feature>
<evidence type="ECO:0000313" key="3">
    <source>
        <dbReference type="RefSeq" id="XP_065647890.1"/>
    </source>
</evidence>
<organism evidence="2 3">
    <name type="scientific">Hydra vulgaris</name>
    <name type="common">Hydra</name>
    <name type="synonym">Hydra attenuata</name>
    <dbReference type="NCBI Taxonomy" id="6087"/>
    <lineage>
        <taxon>Eukaryota</taxon>
        <taxon>Metazoa</taxon>
        <taxon>Cnidaria</taxon>
        <taxon>Hydrozoa</taxon>
        <taxon>Hydroidolina</taxon>
        <taxon>Anthoathecata</taxon>
        <taxon>Aplanulata</taxon>
        <taxon>Hydridae</taxon>
        <taxon>Hydra</taxon>
    </lineage>
</organism>
<keyword evidence="1" id="KW-0732">Signal</keyword>
<name>A0ABM4BFY0_HYDVU</name>
<protein>
    <submittedName>
        <fullName evidence="3">Uncharacterized protein LOC101235313 isoform X1</fullName>
    </submittedName>
</protein>
<feature type="chain" id="PRO_5045705638" evidence="1">
    <location>
        <begin position="17"/>
        <end position="203"/>
    </location>
</feature>
<accession>A0ABM4BFY0</accession>
<proteinExistence type="predicted"/>
<gene>
    <name evidence="3" type="primary">LOC101235313</name>
</gene>
<sequence length="203" mass="23655">MNTWIFLICLHFQAYSMPISEVNLSLPDCNTTGPLDINVPEILESTKEIEFVEAIFLLNSPVVYYLVKFCKRDHLCFVTTIEKKVVDLESKNMINDINLWIKLIGVIKGYVEIEPYIKLIYENQHDSDFFECKNGRNYKISGAISKEDKQKIKNVKKNFKPKCINDEKCTRHCLHYANDSLVCSEMKLTCSFNTTCFKMETHE</sequence>